<feature type="transmembrane region" description="Helical" evidence="1">
    <location>
        <begin position="121"/>
        <end position="143"/>
    </location>
</feature>
<keyword evidence="1" id="KW-0812">Transmembrane</keyword>
<comment type="caution">
    <text evidence="3">The sequence shown here is derived from an EMBL/GenBank/DDBJ whole genome shotgun (WGS) entry which is preliminary data.</text>
</comment>
<dbReference type="RefSeq" id="WP_064546852.1">
    <property type="nucleotide sequence ID" value="NZ_LXEQ01000048.1"/>
</dbReference>
<evidence type="ECO:0000256" key="2">
    <source>
        <dbReference type="SAM" id="SignalP"/>
    </source>
</evidence>
<keyword evidence="1" id="KW-0472">Membrane</keyword>
<gene>
    <name evidence="3" type="ORF">M976_03330</name>
</gene>
<name>A0ABX2W5I6_9ENTR</name>
<accession>A0ABX2W5I6</accession>
<dbReference type="EMBL" id="LXEQ01000048">
    <property type="protein sequence ID" value="OAT26038.1"/>
    <property type="molecule type" value="Genomic_DNA"/>
</dbReference>
<evidence type="ECO:0000313" key="4">
    <source>
        <dbReference type="Proteomes" id="UP000078407"/>
    </source>
</evidence>
<proteinExistence type="predicted"/>
<feature type="chain" id="PRO_5045854512" evidence="2">
    <location>
        <begin position="25"/>
        <end position="188"/>
    </location>
</feature>
<sequence>MLLIKKFSLVFSTAICCFSTVVQAQAPQPTWVPHPPSEVFLYLIPGVVIFGSLIAILAIRGSLPKEWSLADALSEDVLLPAFIEVTTKDQDGVPVVTRQPIYDKNGTPVLVPVMKASSSRLIALIGMLAILFMYIGFGSFVLYDFGATSTVPDSITQIVKFLLAGMTLFAPYVVNKFSSLFSGLTAGK</sequence>
<evidence type="ECO:0000313" key="3">
    <source>
        <dbReference type="EMBL" id="OAT26038.1"/>
    </source>
</evidence>
<keyword evidence="1" id="KW-1133">Transmembrane helix</keyword>
<dbReference type="Proteomes" id="UP000078407">
    <property type="component" value="Unassembled WGS sequence"/>
</dbReference>
<reference evidence="3 4" key="1">
    <citation type="submission" date="2016-04" db="EMBL/GenBank/DDBJ databases">
        <title>ATOL: Assembling a taxonomically balanced genome-scale reconstruction of the evolutionary history of the Enterobacteriaceae.</title>
        <authorList>
            <person name="Plunkett G.III."/>
            <person name="Neeno-Eckwall E.C."/>
            <person name="Glasner J.D."/>
            <person name="Perna N.T."/>
        </authorList>
    </citation>
    <scope>NUCLEOTIDE SEQUENCE [LARGE SCALE GENOMIC DNA]</scope>
    <source>
        <strain evidence="3 4">ATCC 51602</strain>
    </source>
</reference>
<protein>
    <submittedName>
        <fullName evidence="3">Uncharacterized protein</fullName>
    </submittedName>
</protein>
<keyword evidence="2" id="KW-0732">Signal</keyword>
<feature type="signal peptide" evidence="2">
    <location>
        <begin position="1"/>
        <end position="24"/>
    </location>
</feature>
<keyword evidence="4" id="KW-1185">Reference proteome</keyword>
<feature type="transmembrane region" description="Helical" evidence="1">
    <location>
        <begin position="155"/>
        <end position="174"/>
    </location>
</feature>
<organism evidence="3 4">
    <name type="scientific">Buttiauxella ferragutiae ATCC 51602</name>
    <dbReference type="NCBI Taxonomy" id="1354252"/>
    <lineage>
        <taxon>Bacteria</taxon>
        <taxon>Pseudomonadati</taxon>
        <taxon>Pseudomonadota</taxon>
        <taxon>Gammaproteobacteria</taxon>
        <taxon>Enterobacterales</taxon>
        <taxon>Enterobacteriaceae</taxon>
        <taxon>Buttiauxella</taxon>
    </lineage>
</organism>
<evidence type="ECO:0000256" key="1">
    <source>
        <dbReference type="SAM" id="Phobius"/>
    </source>
</evidence>
<feature type="transmembrane region" description="Helical" evidence="1">
    <location>
        <begin position="40"/>
        <end position="59"/>
    </location>
</feature>